<organism evidence="3 4">
    <name type="scientific">Serinibacter salmoneus</name>
    <dbReference type="NCBI Taxonomy" id="556530"/>
    <lineage>
        <taxon>Bacteria</taxon>
        <taxon>Bacillati</taxon>
        <taxon>Actinomycetota</taxon>
        <taxon>Actinomycetes</taxon>
        <taxon>Micrococcales</taxon>
        <taxon>Beutenbergiaceae</taxon>
        <taxon>Serinibacter</taxon>
    </lineage>
</organism>
<dbReference type="OrthoDB" id="5180791at2"/>
<protein>
    <recommendedName>
        <fullName evidence="2">DUF3071 domain-containing protein</fullName>
    </recommendedName>
</protein>
<dbReference type="Pfam" id="PF11268">
    <property type="entry name" value="DUF3071"/>
    <property type="match status" value="1"/>
</dbReference>
<evidence type="ECO:0000256" key="1">
    <source>
        <dbReference type="SAM" id="MobiDB-lite"/>
    </source>
</evidence>
<evidence type="ECO:0000313" key="4">
    <source>
        <dbReference type="Proteomes" id="UP000224915"/>
    </source>
</evidence>
<dbReference type="NCBIfam" id="NF040712">
    <property type="entry name" value="SepH"/>
    <property type="match status" value="1"/>
</dbReference>
<dbReference type="EMBL" id="PDJD01000001">
    <property type="protein sequence ID" value="PFG19542.1"/>
    <property type="molecule type" value="Genomic_DNA"/>
</dbReference>
<reference evidence="3 4" key="1">
    <citation type="submission" date="2017-10" db="EMBL/GenBank/DDBJ databases">
        <title>Sequencing the genomes of 1000 actinobacteria strains.</title>
        <authorList>
            <person name="Klenk H.-P."/>
        </authorList>
    </citation>
    <scope>NUCLEOTIDE SEQUENCE [LARGE SCALE GENOMIC DNA]</scope>
    <source>
        <strain evidence="3 4">DSM 21801</strain>
    </source>
</reference>
<gene>
    <name evidence="3" type="ORF">ATL40_1106</name>
</gene>
<feature type="compositionally biased region" description="Basic residues" evidence="1">
    <location>
        <begin position="367"/>
        <end position="378"/>
    </location>
</feature>
<dbReference type="AlphaFoldDB" id="A0A2A9D0R5"/>
<feature type="compositionally biased region" description="Low complexity" evidence="1">
    <location>
        <begin position="267"/>
        <end position="296"/>
    </location>
</feature>
<dbReference type="RefSeq" id="WP_098468648.1">
    <property type="nucleotide sequence ID" value="NZ_PDJD01000001.1"/>
</dbReference>
<feature type="region of interest" description="Disordered" evidence="1">
    <location>
        <begin position="211"/>
        <end position="396"/>
    </location>
</feature>
<feature type="compositionally biased region" description="Basic and acidic residues" evidence="1">
    <location>
        <begin position="253"/>
        <end position="265"/>
    </location>
</feature>
<feature type="compositionally biased region" description="Low complexity" evidence="1">
    <location>
        <begin position="236"/>
        <end position="252"/>
    </location>
</feature>
<name>A0A2A9D0R5_9MICO</name>
<dbReference type="InterPro" id="IPR021421">
    <property type="entry name" value="DUF3071"/>
</dbReference>
<dbReference type="InterPro" id="IPR047682">
    <property type="entry name" value="SepH-like"/>
</dbReference>
<dbReference type="Proteomes" id="UP000224915">
    <property type="component" value="Unassembled WGS sequence"/>
</dbReference>
<proteinExistence type="predicted"/>
<accession>A0A2A9D0R5</accession>
<feature type="compositionally biased region" description="Basic and acidic residues" evidence="1">
    <location>
        <begin position="322"/>
        <end position="334"/>
    </location>
</feature>
<feature type="compositionally biased region" description="Low complexity" evidence="1">
    <location>
        <begin position="211"/>
        <end position="228"/>
    </location>
</feature>
<evidence type="ECO:0000313" key="3">
    <source>
        <dbReference type="EMBL" id="PFG19542.1"/>
    </source>
</evidence>
<comment type="caution">
    <text evidence="3">The sequence shown here is derived from an EMBL/GenBank/DDBJ whole genome shotgun (WGS) entry which is preliminary data.</text>
</comment>
<keyword evidence="4" id="KW-1185">Reference proteome</keyword>
<evidence type="ECO:0000259" key="2">
    <source>
        <dbReference type="Pfam" id="PF11268"/>
    </source>
</evidence>
<sequence>MRELRFESLHPDGEYIVLRDDTGEPYRVVIDEGLRLAVRRDRPQLEAHRAAERSSLTPKEIQARIRAGATVEEVAEAGGLSPESVRRFEGPVQAERSWIAQQTQTFTLGRDLGAPTLGDLVLDRLAARGVDSTPQWDAVREGGQPWEVTVRFAAGDQPREARWRVDLVARTLVALDDESRWLSETELPSRHHPYDVEGARGHVGAATIAPTRPAARPTPAGPAVTPAPTTTPAPAEPAASAASAVTDALLADLADRRGRPRREEPEGTTTTPPQDTDPAPTAGEGSETGSAGESSGPDQAIGGGSPLDDALFPAAPVLHLRTSRDAGEGTHPEPADGDAAPDAAPHDPAPTGSDSAEAETTDAAPRSNRRGARARSRRTSVPSWDEIVFGARSEER</sequence>
<feature type="domain" description="DUF3071" evidence="2">
    <location>
        <begin position="1"/>
        <end position="164"/>
    </location>
</feature>